<dbReference type="Pfam" id="PF00010">
    <property type="entry name" value="HLH"/>
    <property type="match status" value="1"/>
</dbReference>
<evidence type="ECO:0000256" key="5">
    <source>
        <dbReference type="ARBA" id="ARBA00023242"/>
    </source>
</evidence>
<dbReference type="OrthoDB" id="684567at2759"/>
<organism evidence="8 9">
    <name type="scientific">Pyrus ussuriensis x Pyrus communis</name>
    <dbReference type="NCBI Taxonomy" id="2448454"/>
    <lineage>
        <taxon>Eukaryota</taxon>
        <taxon>Viridiplantae</taxon>
        <taxon>Streptophyta</taxon>
        <taxon>Embryophyta</taxon>
        <taxon>Tracheophyta</taxon>
        <taxon>Spermatophyta</taxon>
        <taxon>Magnoliopsida</taxon>
        <taxon>eudicotyledons</taxon>
        <taxon>Gunneridae</taxon>
        <taxon>Pentapetalae</taxon>
        <taxon>rosids</taxon>
        <taxon>fabids</taxon>
        <taxon>Rosales</taxon>
        <taxon>Rosaceae</taxon>
        <taxon>Amygdaloideae</taxon>
        <taxon>Maleae</taxon>
        <taxon>Pyrus</taxon>
    </lineage>
</organism>
<feature type="domain" description="BHLH" evidence="7">
    <location>
        <begin position="114"/>
        <end position="165"/>
    </location>
</feature>
<dbReference type="Proteomes" id="UP000327157">
    <property type="component" value="Chromosome 1"/>
</dbReference>
<gene>
    <name evidence="8" type="ORF">D8674_000408</name>
</gene>
<dbReference type="PANTHER" id="PTHR46684">
    <property type="entry name" value="TRANSCRIPTION FACTOR FAMA"/>
    <property type="match status" value="1"/>
</dbReference>
<dbReference type="GO" id="GO:0045893">
    <property type="term" value="P:positive regulation of DNA-templated transcription"/>
    <property type="evidence" value="ECO:0007669"/>
    <property type="project" value="TreeGrafter"/>
</dbReference>
<reference evidence="8 9" key="1">
    <citation type="submission" date="2019-09" db="EMBL/GenBank/DDBJ databases">
        <authorList>
            <person name="Ou C."/>
        </authorList>
    </citation>
    <scope>NUCLEOTIDE SEQUENCE [LARGE SCALE GENOMIC DNA]</scope>
    <source>
        <strain evidence="8">S2</strain>
        <tissue evidence="8">Leaf</tissue>
    </source>
</reference>
<dbReference type="AlphaFoldDB" id="A0A5N5F330"/>
<dbReference type="CDD" id="cd11448">
    <property type="entry name" value="bHLH_AtFAMA_like"/>
    <property type="match status" value="1"/>
</dbReference>
<dbReference type="InterPro" id="IPR044283">
    <property type="entry name" value="FAMA/SPEECHLESS/MUTE-like"/>
</dbReference>
<evidence type="ECO:0000256" key="2">
    <source>
        <dbReference type="ARBA" id="ARBA00023015"/>
    </source>
</evidence>
<comment type="caution">
    <text evidence="8">The sequence shown here is derived from an EMBL/GenBank/DDBJ whole genome shotgun (WGS) entry which is preliminary data.</text>
</comment>
<dbReference type="PROSITE" id="PS50888">
    <property type="entry name" value="BHLH"/>
    <property type="match status" value="1"/>
</dbReference>
<evidence type="ECO:0000259" key="7">
    <source>
        <dbReference type="PROSITE" id="PS50888"/>
    </source>
</evidence>
<dbReference type="Gene3D" id="4.10.280.10">
    <property type="entry name" value="Helix-loop-helix DNA-binding domain"/>
    <property type="match status" value="1"/>
</dbReference>
<keyword evidence="4" id="KW-0804">Transcription</keyword>
<evidence type="ECO:0000256" key="4">
    <source>
        <dbReference type="ARBA" id="ARBA00023163"/>
    </source>
</evidence>
<dbReference type="GO" id="GO:0005634">
    <property type="term" value="C:nucleus"/>
    <property type="evidence" value="ECO:0007669"/>
    <property type="project" value="UniProtKB-SubCell"/>
</dbReference>
<keyword evidence="2" id="KW-0805">Transcription regulation</keyword>
<dbReference type="GO" id="GO:0003700">
    <property type="term" value="F:DNA-binding transcription factor activity"/>
    <property type="evidence" value="ECO:0007669"/>
    <property type="project" value="InterPro"/>
</dbReference>
<proteinExistence type="predicted"/>
<dbReference type="PANTHER" id="PTHR46684:SF16">
    <property type="entry name" value="TRANSCRIPTION FACTOR BHLH67-LIKE ISOFORM X2"/>
    <property type="match status" value="1"/>
</dbReference>
<feature type="region of interest" description="Disordered" evidence="6">
    <location>
        <begin position="26"/>
        <end position="51"/>
    </location>
</feature>
<evidence type="ECO:0000256" key="3">
    <source>
        <dbReference type="ARBA" id="ARBA00023125"/>
    </source>
</evidence>
<name>A0A5N5F330_9ROSA</name>
<accession>A0A5N5F330</accession>
<dbReference type="SUPFAM" id="SSF47459">
    <property type="entry name" value="HLH, helix-loop-helix DNA-binding domain"/>
    <property type="match status" value="1"/>
</dbReference>
<keyword evidence="9" id="KW-1185">Reference proteome</keyword>
<feature type="compositionally biased region" description="Acidic residues" evidence="6">
    <location>
        <begin position="39"/>
        <end position="49"/>
    </location>
</feature>
<reference evidence="9" key="2">
    <citation type="submission" date="2019-10" db="EMBL/GenBank/DDBJ databases">
        <title>A de novo genome assembly of a pear dwarfing rootstock.</title>
        <authorList>
            <person name="Wang F."/>
            <person name="Wang J."/>
            <person name="Li S."/>
            <person name="Zhang Y."/>
            <person name="Fang M."/>
            <person name="Ma L."/>
            <person name="Zhao Y."/>
            <person name="Jiang S."/>
        </authorList>
    </citation>
    <scope>NUCLEOTIDE SEQUENCE [LARGE SCALE GENOMIC DNA]</scope>
</reference>
<evidence type="ECO:0000313" key="8">
    <source>
        <dbReference type="EMBL" id="KAB2597488.1"/>
    </source>
</evidence>
<dbReference type="InterPro" id="IPR011598">
    <property type="entry name" value="bHLH_dom"/>
</dbReference>
<keyword evidence="3" id="KW-0238">DNA-binding</keyword>
<keyword evidence="5" id="KW-0539">Nucleus</keyword>
<dbReference type="EMBL" id="SMOL01000768">
    <property type="protein sequence ID" value="KAB2597488.1"/>
    <property type="molecule type" value="Genomic_DNA"/>
</dbReference>
<evidence type="ECO:0000256" key="1">
    <source>
        <dbReference type="ARBA" id="ARBA00004123"/>
    </source>
</evidence>
<dbReference type="GO" id="GO:0003677">
    <property type="term" value="F:DNA binding"/>
    <property type="evidence" value="ECO:0007669"/>
    <property type="project" value="UniProtKB-KW"/>
</dbReference>
<dbReference type="GO" id="GO:0010052">
    <property type="term" value="P:guard cell differentiation"/>
    <property type="evidence" value="ECO:0007669"/>
    <property type="project" value="InterPro"/>
</dbReference>
<dbReference type="InterPro" id="IPR036638">
    <property type="entry name" value="HLH_DNA-bd_sf"/>
</dbReference>
<evidence type="ECO:0000313" key="9">
    <source>
        <dbReference type="Proteomes" id="UP000327157"/>
    </source>
</evidence>
<dbReference type="SMART" id="SM00353">
    <property type="entry name" value="HLH"/>
    <property type="match status" value="1"/>
</dbReference>
<evidence type="ECO:0000256" key="6">
    <source>
        <dbReference type="SAM" id="MobiDB-lite"/>
    </source>
</evidence>
<sequence>MTLEAVVFQEEQYSYGWKDSQAIGGGGGGGGSWSHGFDFGEEDHEEESNEVGQQGFNMSLDSSPSSMVQSVNDSDTNGSAFNHVFPSIEALAATTGRKKRKRIRSIKNKEVMETQRMTHIAVERNRRKQMNVYLAVLRSMMPAPYAQRGDQASIIGGAINFVKELEQLLQSIEGQRRTKQQSDHHLNFASIFSSFFAFPQYSTCSTNHGHGLYNNSSIELSNELTAEKRLSAIADVEVSMAESHANIKVLVKKQPRQLLNMVLGLHSLRLMILHLNVTTVDSMIFYSFSVKIEDNSQLTSVNEIAADVYEMVGRIQEEAQHLAQ</sequence>
<protein>
    <submittedName>
        <fullName evidence="8">Transcription factor bHLH94-like</fullName>
    </submittedName>
</protein>
<dbReference type="GO" id="GO:0046983">
    <property type="term" value="F:protein dimerization activity"/>
    <property type="evidence" value="ECO:0007669"/>
    <property type="project" value="InterPro"/>
</dbReference>
<comment type="subcellular location">
    <subcellularLocation>
        <location evidence="1">Nucleus</location>
    </subcellularLocation>
</comment>
<reference evidence="8 9" key="3">
    <citation type="submission" date="2019-11" db="EMBL/GenBank/DDBJ databases">
        <title>A de novo genome assembly of a pear dwarfing rootstock.</title>
        <authorList>
            <person name="Wang F."/>
            <person name="Wang J."/>
            <person name="Li S."/>
            <person name="Zhang Y."/>
            <person name="Fang M."/>
            <person name="Ma L."/>
            <person name="Zhao Y."/>
            <person name="Jiang S."/>
        </authorList>
    </citation>
    <scope>NUCLEOTIDE SEQUENCE [LARGE SCALE GENOMIC DNA]</scope>
    <source>
        <strain evidence="8">S2</strain>
        <tissue evidence="8">Leaf</tissue>
    </source>
</reference>